<dbReference type="InterPro" id="IPR017856">
    <property type="entry name" value="Integrase-like_N"/>
</dbReference>
<dbReference type="OrthoDB" id="2017544at2759"/>
<evidence type="ECO:0000313" key="5">
    <source>
        <dbReference type="EMBL" id="RKF71739.1"/>
    </source>
</evidence>
<evidence type="ECO:0000259" key="3">
    <source>
        <dbReference type="Pfam" id="PF01709"/>
    </source>
</evidence>
<feature type="domain" description="TACO1/YebC-like N-terminal" evidence="4">
    <location>
        <begin position="36"/>
        <end position="107"/>
    </location>
</feature>
<dbReference type="InterPro" id="IPR029072">
    <property type="entry name" value="YebC-like"/>
</dbReference>
<dbReference type="HAMAP" id="MF_00693">
    <property type="entry name" value="Transcrip_reg_TACO1"/>
    <property type="match status" value="1"/>
</dbReference>
<reference evidence="5 6" key="1">
    <citation type="journal article" date="2018" name="BMC Genomics">
        <title>Comparative genome analyses reveal sequence features reflecting distinct modes of host-adaptation between dicot and monocot powdery mildew.</title>
        <authorList>
            <person name="Wu Y."/>
            <person name="Ma X."/>
            <person name="Pan Z."/>
            <person name="Kale S.D."/>
            <person name="Song Y."/>
            <person name="King H."/>
            <person name="Zhang Q."/>
            <person name="Presley C."/>
            <person name="Deng X."/>
            <person name="Wei C.I."/>
            <person name="Xiao S."/>
        </authorList>
    </citation>
    <scope>NUCLEOTIDE SEQUENCE [LARGE SCALE GENOMIC DNA]</scope>
    <source>
        <strain evidence="5">UCSC1</strain>
    </source>
</reference>
<feature type="domain" description="TACO1/YebC-like second and third" evidence="3">
    <location>
        <begin position="115"/>
        <end position="275"/>
    </location>
</feature>
<dbReference type="InterPro" id="IPR026564">
    <property type="entry name" value="Transcrip_reg_TACO1-like_dom3"/>
</dbReference>
<dbReference type="Proteomes" id="UP000285405">
    <property type="component" value="Unassembled WGS sequence"/>
</dbReference>
<dbReference type="PANTHER" id="PTHR12532:SF0">
    <property type="entry name" value="TRANSLATIONAL ACTIVATOR OF CYTOCHROME C OXIDASE 1"/>
    <property type="match status" value="1"/>
</dbReference>
<dbReference type="AlphaFoldDB" id="A0A420IB13"/>
<dbReference type="Gene3D" id="3.30.70.980">
    <property type="match status" value="2"/>
</dbReference>
<proteinExistence type="inferred from homology"/>
<evidence type="ECO:0000256" key="1">
    <source>
        <dbReference type="ARBA" id="ARBA00004173"/>
    </source>
</evidence>
<dbReference type="GO" id="GO:0005739">
    <property type="term" value="C:mitochondrion"/>
    <property type="evidence" value="ECO:0007669"/>
    <property type="project" value="UniProtKB-SubCell"/>
</dbReference>
<protein>
    <submittedName>
        <fullName evidence="5">Putative transcriptional regulatory protein</fullName>
    </submittedName>
</protein>
<evidence type="ECO:0000313" key="6">
    <source>
        <dbReference type="Proteomes" id="UP000285405"/>
    </source>
</evidence>
<evidence type="ECO:0000256" key="2">
    <source>
        <dbReference type="ARBA" id="ARBA00008724"/>
    </source>
</evidence>
<comment type="subcellular location">
    <subcellularLocation>
        <location evidence="1">Mitochondrion</location>
    </subcellularLocation>
</comment>
<name>A0A420IB13_9PEZI</name>
<dbReference type="InterPro" id="IPR049083">
    <property type="entry name" value="TACO1_YebC_N"/>
</dbReference>
<evidence type="ECO:0000259" key="4">
    <source>
        <dbReference type="Pfam" id="PF20772"/>
    </source>
</evidence>
<comment type="similarity">
    <text evidence="2">Belongs to the TACO1 family.</text>
</comment>
<organism evidence="5 6">
    <name type="scientific">Golovinomyces cichoracearum</name>
    <dbReference type="NCBI Taxonomy" id="62708"/>
    <lineage>
        <taxon>Eukaryota</taxon>
        <taxon>Fungi</taxon>
        <taxon>Dikarya</taxon>
        <taxon>Ascomycota</taxon>
        <taxon>Pezizomycotina</taxon>
        <taxon>Leotiomycetes</taxon>
        <taxon>Erysiphales</taxon>
        <taxon>Erysiphaceae</taxon>
        <taxon>Golovinomyces</taxon>
    </lineage>
</organism>
<dbReference type="InterPro" id="IPR048300">
    <property type="entry name" value="TACO1_YebC-like_2nd/3rd_dom"/>
</dbReference>
<dbReference type="FunFam" id="1.10.10.200:FF:000002">
    <property type="entry name" value="Probable transcriptional regulatory protein CLM62_37755"/>
    <property type="match status" value="1"/>
</dbReference>
<sequence length="294" mass="32216">MAAFSRGPYVFLPKRTIFGGTNRSLSTIITLRSGHNRWSKIKHEKGAADAKKNRVRSSMAGELTLASKLYGSDPNMNPRLATLIANAKKAGFPKASMEAAIARGQGQSATGNKLENLTLEVIMPPSIALIIECETDSKARTLMDIRFKIKCHGGTVTPTSYLFDRKGKLVFGKSQTINGIDDVLDAAIEAGAEDVDTNEEDGIIVWTDPTKTFSTLQELQKILDLKVKSSEIIWDAKKDTLVPLIDVDILKMNRLLDLVEALQEDPDVQGVFANVAKGNLSDERWAELRSNLDA</sequence>
<dbReference type="EMBL" id="MCBR01009690">
    <property type="protein sequence ID" value="RKF71739.1"/>
    <property type="molecule type" value="Genomic_DNA"/>
</dbReference>
<dbReference type="PANTHER" id="PTHR12532">
    <property type="entry name" value="TRANSLATIONAL ACTIVATOR OF CYTOCHROME C OXIDASE 1"/>
    <property type="match status" value="1"/>
</dbReference>
<accession>A0A420IB13</accession>
<comment type="caution">
    <text evidence="5">The sequence shown here is derived from an EMBL/GenBank/DDBJ whole genome shotgun (WGS) entry which is preliminary data.</text>
</comment>
<dbReference type="InterPro" id="IPR002876">
    <property type="entry name" value="Transcrip_reg_TACO1-like"/>
</dbReference>
<dbReference type="Gene3D" id="1.10.10.200">
    <property type="match status" value="1"/>
</dbReference>
<dbReference type="SUPFAM" id="SSF75625">
    <property type="entry name" value="YebC-like"/>
    <property type="match status" value="1"/>
</dbReference>
<gene>
    <name evidence="5" type="ORF">GcC1_096011</name>
</gene>
<dbReference type="Pfam" id="PF20772">
    <property type="entry name" value="TACO1_YebC_N"/>
    <property type="match status" value="1"/>
</dbReference>
<dbReference type="Pfam" id="PF01709">
    <property type="entry name" value="Transcrip_reg"/>
    <property type="match status" value="1"/>
</dbReference>